<gene>
    <name evidence="2" type="ORF">H9717_00585</name>
</gene>
<feature type="domain" description="NERD" evidence="1">
    <location>
        <begin position="55"/>
        <end position="151"/>
    </location>
</feature>
<dbReference type="Proteomes" id="UP000886858">
    <property type="component" value="Unassembled WGS sequence"/>
</dbReference>
<dbReference type="Pfam" id="PF08378">
    <property type="entry name" value="NERD"/>
    <property type="match status" value="1"/>
</dbReference>
<evidence type="ECO:0000313" key="2">
    <source>
        <dbReference type="EMBL" id="HJA91617.1"/>
    </source>
</evidence>
<organism evidence="2 3">
    <name type="scientific">Candidatus Eisenbergiella merdipullorum</name>
    <dbReference type="NCBI Taxonomy" id="2838553"/>
    <lineage>
        <taxon>Bacteria</taxon>
        <taxon>Bacillati</taxon>
        <taxon>Bacillota</taxon>
        <taxon>Clostridia</taxon>
        <taxon>Lachnospirales</taxon>
        <taxon>Lachnospiraceae</taxon>
        <taxon>Eisenbergiella</taxon>
    </lineage>
</organism>
<proteinExistence type="predicted"/>
<evidence type="ECO:0000259" key="1">
    <source>
        <dbReference type="Pfam" id="PF08378"/>
    </source>
</evidence>
<reference evidence="2" key="2">
    <citation type="submission" date="2021-04" db="EMBL/GenBank/DDBJ databases">
        <authorList>
            <person name="Gilroy R."/>
        </authorList>
    </citation>
    <scope>NUCLEOTIDE SEQUENCE</scope>
    <source>
        <strain evidence="2">CHK179-7159</strain>
    </source>
</reference>
<dbReference type="AlphaFoldDB" id="A0A9D2KXM9"/>
<comment type="caution">
    <text evidence="2">The sequence shown here is derived from an EMBL/GenBank/DDBJ whole genome shotgun (WGS) entry which is preliminary data.</text>
</comment>
<name>A0A9D2KXM9_9FIRM</name>
<reference evidence="2" key="1">
    <citation type="journal article" date="2021" name="PeerJ">
        <title>Extensive microbial diversity within the chicken gut microbiome revealed by metagenomics and culture.</title>
        <authorList>
            <person name="Gilroy R."/>
            <person name="Ravi A."/>
            <person name="Getino M."/>
            <person name="Pursley I."/>
            <person name="Horton D.L."/>
            <person name="Alikhan N.F."/>
            <person name="Baker D."/>
            <person name="Gharbi K."/>
            <person name="Hall N."/>
            <person name="Watson M."/>
            <person name="Adriaenssens E.M."/>
            <person name="Foster-Nyarko E."/>
            <person name="Jarju S."/>
            <person name="Secka A."/>
            <person name="Antonio M."/>
            <person name="Oren A."/>
            <person name="Chaudhuri R.R."/>
            <person name="La Ragione R."/>
            <person name="Hildebrand F."/>
            <person name="Pallen M.J."/>
        </authorList>
    </citation>
    <scope>NUCLEOTIDE SEQUENCE</scope>
    <source>
        <strain evidence="2">CHK179-7159</strain>
    </source>
</reference>
<evidence type="ECO:0000313" key="3">
    <source>
        <dbReference type="Proteomes" id="UP000886858"/>
    </source>
</evidence>
<dbReference type="EMBL" id="DWYY01000004">
    <property type="protein sequence ID" value="HJA91617.1"/>
    <property type="molecule type" value="Genomic_DNA"/>
</dbReference>
<dbReference type="InterPro" id="IPR011528">
    <property type="entry name" value="NERD"/>
</dbReference>
<protein>
    <submittedName>
        <fullName evidence="2">NERD domain-containing protein</fullName>
    </submittedName>
</protein>
<accession>A0A9D2KXM9</accession>
<sequence>MLTAVILLMFFLWMYRKKVTYNPYDEKYSHSSYYDCIYTKPEKCTSEILSAIHQMAGQKRLLPGVSLSGHNGADLLLVHESGIYAVTSANLAGTVSGNPSGRYWIQSFRDRFPACRNYFYSPFLINKRSLDLVQWECRDMPALPCYSLAVFGPEGTLLTSGSLGENRWAVTLQEFPALMAGIMRHNRRYLKAEQVELIYARLAGKEGSCG</sequence>